<dbReference type="Pfam" id="PF13365">
    <property type="entry name" value="Trypsin_2"/>
    <property type="match status" value="1"/>
</dbReference>
<evidence type="ECO:0000256" key="1">
    <source>
        <dbReference type="SAM" id="MobiDB-lite"/>
    </source>
</evidence>
<dbReference type="OrthoDB" id="10025068at2759"/>
<dbReference type="InterPro" id="IPR000477">
    <property type="entry name" value="RT_dom"/>
</dbReference>
<dbReference type="InterPro" id="IPR041577">
    <property type="entry name" value="RT_RNaseH_2"/>
</dbReference>
<dbReference type="RefSeq" id="XP_042579392.1">
    <property type="nucleotide sequence ID" value="XM_042723458.1"/>
</dbReference>
<evidence type="ECO:0000313" key="4">
    <source>
        <dbReference type="RefSeq" id="XP_042579392.1"/>
    </source>
</evidence>
<feature type="domain" description="Reverse transcriptase/retrotransposon-derived protein RNase H-like" evidence="3">
    <location>
        <begin position="142"/>
        <end position="229"/>
    </location>
</feature>
<feature type="compositionally biased region" description="Polar residues" evidence="1">
    <location>
        <begin position="653"/>
        <end position="662"/>
    </location>
</feature>
<evidence type="ECO:0000259" key="2">
    <source>
        <dbReference type="Pfam" id="PF00078"/>
    </source>
</evidence>
<dbReference type="PANTHER" id="PTHR14389:SF3">
    <property type="entry name" value="PROTEIN FAM111A-LIKE"/>
    <property type="match status" value="1"/>
</dbReference>
<dbReference type="Proteomes" id="UP001155660">
    <property type="component" value="Chromosome B5"/>
</dbReference>
<name>A0A9Q9W9N4_CYPCA</name>
<gene>
    <name evidence="4" type="primary">LOC122137392</name>
</gene>
<dbReference type="GeneID" id="122137392"/>
<feature type="domain" description="Reverse transcriptase" evidence="2">
    <location>
        <begin position="55"/>
        <end position="124"/>
    </location>
</feature>
<dbReference type="FunFam" id="3.30.70.270:FF:000003">
    <property type="entry name" value="Transposon Ty3-G Gag-Pol polyprotein"/>
    <property type="match status" value="1"/>
</dbReference>
<dbReference type="AlphaFoldDB" id="A0A9Q9W9N4"/>
<reference evidence="4" key="1">
    <citation type="submission" date="2025-08" db="UniProtKB">
        <authorList>
            <consortium name="RefSeq"/>
        </authorList>
    </citation>
    <scope>IDENTIFICATION</scope>
    <source>
        <tissue evidence="4">Muscle</tissue>
    </source>
</reference>
<dbReference type="PANTHER" id="PTHR14389">
    <property type="entry name" value="SI:CH1073-475A24.1"/>
    <property type="match status" value="1"/>
</dbReference>
<feature type="region of interest" description="Disordered" evidence="1">
    <location>
        <begin position="290"/>
        <end position="345"/>
    </location>
</feature>
<dbReference type="GO" id="GO:0006260">
    <property type="term" value="P:DNA replication"/>
    <property type="evidence" value="ECO:0007669"/>
    <property type="project" value="TreeGrafter"/>
</dbReference>
<dbReference type="CDD" id="cd01647">
    <property type="entry name" value="RT_LTR"/>
    <property type="match status" value="1"/>
</dbReference>
<dbReference type="GO" id="GO:0005634">
    <property type="term" value="C:nucleus"/>
    <property type="evidence" value="ECO:0007669"/>
    <property type="project" value="TreeGrafter"/>
</dbReference>
<dbReference type="CDD" id="cd09274">
    <property type="entry name" value="RNase_HI_RT_Ty3"/>
    <property type="match status" value="1"/>
</dbReference>
<dbReference type="Pfam" id="PF00078">
    <property type="entry name" value="RVT_1"/>
    <property type="match status" value="1"/>
</dbReference>
<dbReference type="Pfam" id="PF17919">
    <property type="entry name" value="RT_RNaseH_2"/>
    <property type="match status" value="1"/>
</dbReference>
<organism evidence="4">
    <name type="scientific">Cyprinus carpio</name>
    <name type="common">Common carp</name>
    <dbReference type="NCBI Taxonomy" id="7962"/>
    <lineage>
        <taxon>Eukaryota</taxon>
        <taxon>Metazoa</taxon>
        <taxon>Chordata</taxon>
        <taxon>Craniata</taxon>
        <taxon>Vertebrata</taxon>
        <taxon>Euteleostomi</taxon>
        <taxon>Actinopterygii</taxon>
        <taxon>Neopterygii</taxon>
        <taxon>Teleostei</taxon>
        <taxon>Ostariophysi</taxon>
        <taxon>Cypriniformes</taxon>
        <taxon>Cyprinidae</taxon>
        <taxon>Cyprininae</taxon>
        <taxon>Cyprinus</taxon>
    </lineage>
</organism>
<feature type="compositionally biased region" description="Polar residues" evidence="1">
    <location>
        <begin position="317"/>
        <end position="326"/>
    </location>
</feature>
<feature type="region of interest" description="Disordered" evidence="1">
    <location>
        <begin position="653"/>
        <end position="674"/>
    </location>
</feature>
<accession>A0A9Q9W9N4</accession>
<sequence length="674" mass="76895">MVPKPDGTLRFCNDFRRLNEVSEFDGYPMPRVDELLDRLGRARYISTLDLTKGYWQRMMDILLRPHQAYAAAYLDDVVVHSEAWDEHLDRLRRVHSELRRAGLTANPRKCHLALSEAKYLGYQVGRGLIRPQDKKVEAIHAAPRPETKTQVLRAPDFSCPFLLQTDASDTGLGAVFSQIQEGEEHPIIYISRKLSPAERKYAAVEKEALAIRWAVLELRYYLLGRKFTLYAFRGEKIKTALRRDGRFNNVIFRKHCALSEFSDELKHEWSNLVDNLDGKSFQVVVLSNKNQPDSQDDLTPVKTKPNVASGADVAETAGSSQNPISTEQEKKHDGNTKSTNPSTKRYAVKPIADSEEILGILREQFPVLLKQLKQREKLKTKSDVQKFFRAEYGKSVENFLKVKKVKQLMKLSDSVCQIRQEGSALGTGFLLFDRYVLTNAHVFGESTDVPQVNAAQFTAVFGYEDLDSEDSKHIPVEQVTAYFHRNDDKGRYLDYALLELDDVDKIAEYPRLLDCYHPNVPINRGQICIVGHPGEGVKKMDPCFIIERENQQLIHIVKDCSEKKWDFSVYENQIPYDSCFFEGSSGSPVFDVDCNLIGIHTGGYKYEVEDKSWYIMEYGFSMQPILDNIRAQARMKGLPDIVSVIEAYSNVSGTAEQQNQNDIEMKDAEESDEL</sequence>
<proteinExistence type="predicted"/>
<protein>
    <submittedName>
        <fullName evidence="4">Serine protease FAM111A-like</fullName>
    </submittedName>
</protein>
<dbReference type="FunFam" id="3.10.20.370:FF:000001">
    <property type="entry name" value="Retrovirus-related Pol polyprotein from transposon 17.6-like protein"/>
    <property type="match status" value="1"/>
</dbReference>
<dbReference type="GO" id="GO:0000785">
    <property type="term" value="C:chromatin"/>
    <property type="evidence" value="ECO:0007669"/>
    <property type="project" value="TreeGrafter"/>
</dbReference>
<dbReference type="KEGG" id="ccar:122137392"/>
<evidence type="ECO:0000259" key="3">
    <source>
        <dbReference type="Pfam" id="PF17919"/>
    </source>
</evidence>